<keyword evidence="5" id="KW-1185">Reference proteome</keyword>
<dbReference type="InterPro" id="IPR006675">
    <property type="entry name" value="HDIG_dom"/>
</dbReference>
<dbReference type="InterPro" id="IPR011624">
    <property type="entry name" value="Metal-dep_PHydrolase_7TM_extra"/>
</dbReference>
<evidence type="ECO:0000256" key="2">
    <source>
        <dbReference type="SAM" id="Phobius"/>
    </source>
</evidence>
<keyword evidence="2" id="KW-1133">Transmembrane helix</keyword>
<gene>
    <name evidence="4" type="ORF">E6C55_31995</name>
</gene>
<dbReference type="PANTHER" id="PTHR36442:SF1">
    <property type="entry name" value="CYCLIC-DI-AMP PHOSPHODIESTERASE PGPH"/>
    <property type="match status" value="1"/>
</dbReference>
<dbReference type="InterPro" id="IPR011621">
    <property type="entry name" value="Metal-dep_PHydrolase_7TM_intra"/>
</dbReference>
<organism evidence="4 5">
    <name type="scientific">Cohnella fermenti</name>
    <dbReference type="NCBI Taxonomy" id="2565925"/>
    <lineage>
        <taxon>Bacteria</taxon>
        <taxon>Bacillati</taxon>
        <taxon>Bacillota</taxon>
        <taxon>Bacilli</taxon>
        <taxon>Bacillales</taxon>
        <taxon>Paenibacillaceae</taxon>
        <taxon>Cohnella</taxon>
    </lineage>
</organism>
<sequence length="782" mass="86804">MNRKRNGPAGIPSSFKAVGWRQSGAVRVFLLLLFVLLFYVSLSPRLVPETYDISLGSKSEHDIKAPHQIVDEKATLEAQEKAAEKVDAVYSNVALHNELLIDEILIRIDQLNQDDQVSTQDKVDIYRRTIPERLTEYVDSFIQSNSGSTAYSANLLAEMKSVVLEQQYSIPEETFYKMPKLTSDQIDEMRTVSRSIVRKVSGEPIADAESARITVPELVNASSLSQRAEREIVQELARFVTTPNRFYDKDATEEAKVQAKQNTESVVIKQGDPIVRSGQVITQELYDRLDKLGLLKEKKNYLPQLGVLLLSLLFVSALVGYREFMAALSSSSSLTSGKRNNVQWLMLLLIFALNLLMMHLVALAHSDRWPYIVFLAPVALGSMLVTLMLDMHLGIVSAILFSCLSSIILNVGQETLFDFKYGFVTAVVSFASVLAIHRASQRSSILKAGVMASLFGSIAVIALQLVGSDAEQGQMLQTVGFMLVSGLFTAVLVIGLMPFFELTFGILSALKLVELSNPNHPLLRKLLTETPGTYHHSLMVGNLSEAAAEAVGANGLLCRVGSFYHDVGKTRRPSYFIENQNGGANPHDKLDPKVSASIIIAHARDGAEMLRQHKIPKPIRDIAEQHHGTTFLKFFYFKAAKQAEAQGVENQWTEDDFRYPGPKAQSKEAAIVGIADSVEAAVRSLGHPTVEQVEAIIAKIIKDRLDDQQFNECDLTIREMDKIAETLKETVIGMFHSRIEYPDDKALKARGEGKDDKSDSDDKKDKKDKEDKDDKGAKEQRA</sequence>
<feature type="transmembrane region" description="Helical" evidence="2">
    <location>
        <begin position="395"/>
        <end position="413"/>
    </location>
</feature>
<evidence type="ECO:0000256" key="1">
    <source>
        <dbReference type="SAM" id="MobiDB-lite"/>
    </source>
</evidence>
<feature type="transmembrane region" description="Helical" evidence="2">
    <location>
        <begin position="419"/>
        <end position="436"/>
    </location>
</feature>
<dbReference type="PANTHER" id="PTHR36442">
    <property type="entry name" value="CYCLIC-DI-AMP PHOSPHODIESTERASE PGPH"/>
    <property type="match status" value="1"/>
</dbReference>
<keyword evidence="2" id="KW-0472">Membrane</keyword>
<dbReference type="CDD" id="cd00077">
    <property type="entry name" value="HDc"/>
    <property type="match status" value="1"/>
</dbReference>
<evidence type="ECO:0000313" key="5">
    <source>
        <dbReference type="Proteomes" id="UP000310636"/>
    </source>
</evidence>
<name>A0A4S4BEW0_9BACL</name>
<dbReference type="AlphaFoldDB" id="A0A4S4BEW0"/>
<dbReference type="Pfam" id="PF07698">
    <property type="entry name" value="7TM-7TMR_HD"/>
    <property type="match status" value="1"/>
</dbReference>
<dbReference type="InterPro" id="IPR006674">
    <property type="entry name" value="HD_domain"/>
</dbReference>
<dbReference type="Pfam" id="PF01966">
    <property type="entry name" value="HD"/>
    <property type="match status" value="1"/>
</dbReference>
<accession>A0A4S4BEW0</accession>
<evidence type="ECO:0000259" key="3">
    <source>
        <dbReference type="SMART" id="SM00471"/>
    </source>
</evidence>
<feature type="transmembrane region" description="Helical" evidence="2">
    <location>
        <begin position="479"/>
        <end position="500"/>
    </location>
</feature>
<feature type="transmembrane region" description="Helical" evidence="2">
    <location>
        <begin position="342"/>
        <end position="363"/>
    </location>
</feature>
<feature type="transmembrane region" description="Helical" evidence="2">
    <location>
        <begin position="301"/>
        <end position="321"/>
    </location>
</feature>
<dbReference type="OrthoDB" id="9806952at2"/>
<comment type="caution">
    <text evidence="4">The sequence shown here is derived from an EMBL/GenBank/DDBJ whole genome shotgun (WGS) entry which is preliminary data.</text>
</comment>
<dbReference type="EMBL" id="SSOB01000071">
    <property type="protein sequence ID" value="THF72781.1"/>
    <property type="molecule type" value="Genomic_DNA"/>
</dbReference>
<dbReference type="SUPFAM" id="SSF109604">
    <property type="entry name" value="HD-domain/PDEase-like"/>
    <property type="match status" value="1"/>
</dbReference>
<dbReference type="InterPro" id="IPR052722">
    <property type="entry name" value="PgpH_phosphodiesterase"/>
</dbReference>
<proteinExistence type="predicted"/>
<feature type="transmembrane region" description="Helical" evidence="2">
    <location>
        <begin position="448"/>
        <end position="467"/>
    </location>
</feature>
<dbReference type="SMART" id="SM00471">
    <property type="entry name" value="HDc"/>
    <property type="match status" value="1"/>
</dbReference>
<evidence type="ECO:0000313" key="4">
    <source>
        <dbReference type="EMBL" id="THF72781.1"/>
    </source>
</evidence>
<dbReference type="Gene3D" id="1.10.3210.10">
    <property type="entry name" value="Hypothetical protein af1432"/>
    <property type="match status" value="1"/>
</dbReference>
<feature type="transmembrane region" description="Helical" evidence="2">
    <location>
        <begin position="369"/>
        <end position="388"/>
    </location>
</feature>
<feature type="region of interest" description="Disordered" evidence="1">
    <location>
        <begin position="743"/>
        <end position="782"/>
    </location>
</feature>
<feature type="transmembrane region" description="Helical" evidence="2">
    <location>
        <begin position="24"/>
        <end position="42"/>
    </location>
</feature>
<dbReference type="Proteomes" id="UP000310636">
    <property type="component" value="Unassembled WGS sequence"/>
</dbReference>
<reference evidence="4 5" key="1">
    <citation type="submission" date="2019-04" db="EMBL/GenBank/DDBJ databases">
        <title>Cohnella sp. nov. isolated from preserved vegetables.</title>
        <authorList>
            <person name="Lin S.-Y."/>
            <person name="Hung M.-H."/>
            <person name="Young C.-C."/>
        </authorList>
    </citation>
    <scope>NUCLEOTIDE SEQUENCE [LARGE SCALE GENOMIC DNA]</scope>
    <source>
        <strain evidence="4 5">CC-MHH1044</strain>
    </source>
</reference>
<dbReference type="InterPro" id="IPR003607">
    <property type="entry name" value="HD/PDEase_dom"/>
</dbReference>
<protein>
    <submittedName>
        <fullName evidence="4">HDIG domain-containing protein</fullName>
    </submittedName>
</protein>
<dbReference type="RefSeq" id="WP_136373912.1">
    <property type="nucleotide sequence ID" value="NZ_SSOB01000071.1"/>
</dbReference>
<feature type="domain" description="HD/PDEase" evidence="3">
    <location>
        <begin position="529"/>
        <end position="690"/>
    </location>
</feature>
<dbReference type="NCBIfam" id="TIGR00277">
    <property type="entry name" value="HDIG"/>
    <property type="match status" value="1"/>
</dbReference>
<dbReference type="Pfam" id="PF07697">
    <property type="entry name" value="7TMR-HDED"/>
    <property type="match status" value="1"/>
</dbReference>
<keyword evidence="2" id="KW-0812">Transmembrane</keyword>